<evidence type="ECO:0000313" key="2">
    <source>
        <dbReference type="Proteomes" id="UP001477870"/>
    </source>
</evidence>
<accession>A0ABU9T2L0</accession>
<protein>
    <submittedName>
        <fullName evidence="1">Uncharacterized protein</fullName>
    </submittedName>
</protein>
<proteinExistence type="predicted"/>
<dbReference type="RefSeq" id="WP_342846483.1">
    <property type="nucleotide sequence ID" value="NZ_JBBMQO010000001.1"/>
</dbReference>
<sequence>MTLPAAAKDGAAWGGKCILTHSGDNITSSSCSSEGTTCEGNGTGGTSCNVSITAKQNLNPMRGTAASGAVKEEAVAGKPMPTKGGLAPVIPEAPFVIRTPKLTK</sequence>
<dbReference type="EMBL" id="JBBMQO010000001">
    <property type="protein sequence ID" value="MEM5500363.1"/>
    <property type="molecule type" value="Genomic_DNA"/>
</dbReference>
<evidence type="ECO:0000313" key="1">
    <source>
        <dbReference type="EMBL" id="MEM5500363.1"/>
    </source>
</evidence>
<organism evidence="1 2">
    <name type="scientific">Ahrensia kielensis</name>
    <dbReference type="NCBI Taxonomy" id="76980"/>
    <lineage>
        <taxon>Bacteria</taxon>
        <taxon>Pseudomonadati</taxon>
        <taxon>Pseudomonadota</taxon>
        <taxon>Alphaproteobacteria</taxon>
        <taxon>Hyphomicrobiales</taxon>
        <taxon>Ahrensiaceae</taxon>
        <taxon>Ahrensia</taxon>
    </lineage>
</organism>
<name>A0ABU9T2L0_9HYPH</name>
<gene>
    <name evidence="1" type="ORF">WNY59_02040</name>
</gene>
<keyword evidence="2" id="KW-1185">Reference proteome</keyword>
<comment type="caution">
    <text evidence="1">The sequence shown here is derived from an EMBL/GenBank/DDBJ whole genome shotgun (WGS) entry which is preliminary data.</text>
</comment>
<reference evidence="1 2" key="1">
    <citation type="submission" date="2024-03" db="EMBL/GenBank/DDBJ databases">
        <title>Community enrichment and isolation of bacterial strains for fucoidan degradation.</title>
        <authorList>
            <person name="Sichert A."/>
        </authorList>
    </citation>
    <scope>NUCLEOTIDE SEQUENCE [LARGE SCALE GENOMIC DNA]</scope>
    <source>
        <strain evidence="1 2">AS62</strain>
    </source>
</reference>
<dbReference type="Proteomes" id="UP001477870">
    <property type="component" value="Unassembled WGS sequence"/>
</dbReference>